<evidence type="ECO:0000256" key="2">
    <source>
        <dbReference type="ARBA" id="ARBA00023125"/>
    </source>
</evidence>
<evidence type="ECO:0000256" key="1">
    <source>
        <dbReference type="ARBA" id="ARBA00005820"/>
    </source>
</evidence>
<sequence length="242" mass="27611">MKSSTIVLELLSGYALLGDERFALAHGEWELLLALALHRRGIGSERLTELLWAQVGASVARNRLYVALHRLRRRFTDDLLVTSTRSYRLNESRVTVDLWSFAEIWDMPEQHACEELAARLETATNAAALYEIPEWLAPSYRRLEEFAQAVLTTLADRALSAGEIERSVQLARRALAFDECDERAWSVLIRSHLVAHDRLGALHEYRTYSRAVMRELQTTPAYELAHLLGESATLPLRLERTL</sequence>
<dbReference type="SMART" id="SM01043">
    <property type="entry name" value="BTAD"/>
    <property type="match status" value="1"/>
</dbReference>
<evidence type="ECO:0000313" key="5">
    <source>
        <dbReference type="EMBL" id="CBH74864.1"/>
    </source>
</evidence>
<protein>
    <recommendedName>
        <fullName evidence="6">Bacterial transcriptional activator domain-containing protein</fullName>
    </recommendedName>
</protein>
<comment type="caution">
    <text evidence="5">The sequence shown here is derived from an EMBL/GenBank/DDBJ whole genome shotgun (WGS) entry which is preliminary data.</text>
</comment>
<dbReference type="SUPFAM" id="SSF46894">
    <property type="entry name" value="C-terminal effector domain of the bipartite response regulators"/>
    <property type="match status" value="1"/>
</dbReference>
<comment type="similarity">
    <text evidence="1">Belongs to the AfsR/DnrI/RedD regulatory family.</text>
</comment>
<dbReference type="InterPro" id="IPR005158">
    <property type="entry name" value="BTAD"/>
</dbReference>
<organism evidence="5">
    <name type="scientific">mine drainage metagenome</name>
    <dbReference type="NCBI Taxonomy" id="410659"/>
    <lineage>
        <taxon>unclassified sequences</taxon>
        <taxon>metagenomes</taxon>
        <taxon>ecological metagenomes</taxon>
    </lineage>
</organism>
<evidence type="ECO:0000259" key="3">
    <source>
        <dbReference type="SMART" id="SM00862"/>
    </source>
</evidence>
<dbReference type="GO" id="GO:0000160">
    <property type="term" value="P:phosphorelay signal transduction system"/>
    <property type="evidence" value="ECO:0007669"/>
    <property type="project" value="InterPro"/>
</dbReference>
<dbReference type="InterPro" id="IPR016032">
    <property type="entry name" value="Sig_transdc_resp-reg_C-effctor"/>
</dbReference>
<dbReference type="GO" id="GO:0003677">
    <property type="term" value="F:DNA binding"/>
    <property type="evidence" value="ECO:0007669"/>
    <property type="project" value="UniProtKB-KW"/>
</dbReference>
<dbReference type="SUPFAM" id="SSF48452">
    <property type="entry name" value="TPR-like"/>
    <property type="match status" value="1"/>
</dbReference>
<dbReference type="SMART" id="SM00862">
    <property type="entry name" value="Trans_reg_C"/>
    <property type="match status" value="1"/>
</dbReference>
<feature type="domain" description="OmpR/PhoB-type" evidence="3">
    <location>
        <begin position="19"/>
        <end position="89"/>
    </location>
</feature>
<dbReference type="PANTHER" id="PTHR35807">
    <property type="entry name" value="TRANSCRIPTIONAL REGULATOR REDD-RELATED"/>
    <property type="match status" value="1"/>
</dbReference>
<reference evidence="5" key="1">
    <citation type="submission" date="2009-10" db="EMBL/GenBank/DDBJ databases">
        <title>Diversity of trophic interactions inside an arsenic-rich microbial ecosystem.</title>
        <authorList>
            <person name="Bertin P.N."/>
            <person name="Heinrich-Salmeron A."/>
            <person name="Pelletier E."/>
            <person name="Goulhen-Chollet F."/>
            <person name="Arsene-Ploetze F."/>
            <person name="Gallien S."/>
            <person name="Calteau A."/>
            <person name="Vallenet D."/>
            <person name="Casiot C."/>
            <person name="Chane-Woon-Ming B."/>
            <person name="Giloteaux L."/>
            <person name="Barakat M."/>
            <person name="Bonnefoy V."/>
            <person name="Bruneel O."/>
            <person name="Chandler M."/>
            <person name="Cleiss J."/>
            <person name="Duran R."/>
            <person name="Elbaz-Poulichet F."/>
            <person name="Fonknechten N."/>
            <person name="Lauga B."/>
            <person name="Mornico D."/>
            <person name="Ortet P."/>
            <person name="Schaeffer C."/>
            <person name="Siguier P."/>
            <person name="Alexander Thil Smith A."/>
            <person name="Van Dorsselaer A."/>
            <person name="Weissenbach J."/>
            <person name="Medigue C."/>
            <person name="Le Paslier D."/>
        </authorList>
    </citation>
    <scope>NUCLEOTIDE SEQUENCE</scope>
</reference>
<feature type="domain" description="Bacterial transcriptional activator" evidence="4">
    <location>
        <begin position="96"/>
        <end position="232"/>
    </location>
</feature>
<dbReference type="Gene3D" id="1.25.40.10">
    <property type="entry name" value="Tetratricopeptide repeat domain"/>
    <property type="match status" value="1"/>
</dbReference>
<dbReference type="InterPro" id="IPR036388">
    <property type="entry name" value="WH-like_DNA-bd_sf"/>
</dbReference>
<dbReference type="AlphaFoldDB" id="E6PEH9"/>
<dbReference type="GO" id="GO:0006355">
    <property type="term" value="P:regulation of DNA-templated transcription"/>
    <property type="evidence" value="ECO:0007669"/>
    <property type="project" value="InterPro"/>
</dbReference>
<accession>E6PEH9</accession>
<name>E6PEH9_9ZZZZ</name>
<dbReference type="Gene3D" id="1.10.10.10">
    <property type="entry name" value="Winged helix-like DNA-binding domain superfamily/Winged helix DNA-binding domain"/>
    <property type="match status" value="1"/>
</dbReference>
<keyword evidence="2" id="KW-0238">DNA-binding</keyword>
<proteinExistence type="inferred from homology"/>
<dbReference type="InterPro" id="IPR001867">
    <property type="entry name" value="OmpR/PhoB-type_DNA-bd"/>
</dbReference>
<dbReference type="Pfam" id="PF03704">
    <property type="entry name" value="BTAD"/>
    <property type="match status" value="1"/>
</dbReference>
<gene>
    <name evidence="5" type="ORF">CARN1_0039</name>
</gene>
<evidence type="ECO:0008006" key="6">
    <source>
        <dbReference type="Google" id="ProtNLM"/>
    </source>
</evidence>
<dbReference type="EMBL" id="CABL01000005">
    <property type="protein sequence ID" value="CBH74864.1"/>
    <property type="molecule type" value="Genomic_DNA"/>
</dbReference>
<dbReference type="InterPro" id="IPR011990">
    <property type="entry name" value="TPR-like_helical_dom_sf"/>
</dbReference>
<evidence type="ECO:0000259" key="4">
    <source>
        <dbReference type="SMART" id="SM01043"/>
    </source>
</evidence>
<dbReference type="InterPro" id="IPR051677">
    <property type="entry name" value="AfsR-DnrI-RedD_regulator"/>
</dbReference>